<keyword evidence="1" id="KW-0723">Serine/threonine-protein kinase</keyword>
<dbReference type="RefSeq" id="XP_020906494.1">
    <property type="nucleotide sequence ID" value="XM_021050835.1"/>
</dbReference>
<proteinExistence type="predicted"/>
<protein>
    <recommendedName>
        <fullName evidence="2">Histidine kinase/HSP90-like ATPase domain-containing protein</fullName>
    </recommendedName>
</protein>
<evidence type="ECO:0000256" key="1">
    <source>
        <dbReference type="ARBA" id="ARBA00022527"/>
    </source>
</evidence>
<dbReference type="InterPro" id="IPR036890">
    <property type="entry name" value="HATPase_C_sf"/>
</dbReference>
<sequence>MELTASKTAGALGEHIGMSRDKIDEVQMAVVEACINAFEHSGSDDREVQILLQVLGEEKNPQGLEIMIRDQGIGFSPEEVATKKGSTSTLPQKRGYGLMIIHGLMDE</sequence>
<dbReference type="GO" id="GO:0004674">
    <property type="term" value="F:protein serine/threonine kinase activity"/>
    <property type="evidence" value="ECO:0007669"/>
    <property type="project" value="UniProtKB-KW"/>
</dbReference>
<accession>A0A913XL05</accession>
<name>A0A913XL05_EXADI</name>
<dbReference type="PANTHER" id="PTHR35526:SF3">
    <property type="entry name" value="ANTI-SIGMA-F FACTOR RSBW"/>
    <property type="match status" value="1"/>
</dbReference>
<feature type="domain" description="Histidine kinase/HSP90-like ATPase" evidence="2">
    <location>
        <begin position="6"/>
        <end position="107"/>
    </location>
</feature>
<dbReference type="EnsemblMetazoa" id="XM_021050835.1">
    <property type="protein sequence ID" value="XP_020906494.1"/>
    <property type="gene ID" value="LOC110244629"/>
</dbReference>
<dbReference type="PANTHER" id="PTHR35526">
    <property type="entry name" value="ANTI-SIGMA-F FACTOR RSBW-RELATED"/>
    <property type="match status" value="1"/>
</dbReference>
<dbReference type="KEGG" id="epa:110244629"/>
<dbReference type="InterPro" id="IPR003594">
    <property type="entry name" value="HATPase_dom"/>
</dbReference>
<dbReference type="Proteomes" id="UP000887567">
    <property type="component" value="Unplaced"/>
</dbReference>
<keyword evidence="1" id="KW-0808">Transferase</keyword>
<evidence type="ECO:0000259" key="2">
    <source>
        <dbReference type="Pfam" id="PF13581"/>
    </source>
</evidence>
<dbReference type="CDD" id="cd16936">
    <property type="entry name" value="HATPase_RsbW-like"/>
    <property type="match status" value="1"/>
</dbReference>
<dbReference type="Pfam" id="PF13581">
    <property type="entry name" value="HATPase_c_2"/>
    <property type="match status" value="1"/>
</dbReference>
<keyword evidence="4" id="KW-1185">Reference proteome</keyword>
<organism evidence="3 4">
    <name type="scientific">Exaiptasia diaphana</name>
    <name type="common">Tropical sea anemone</name>
    <name type="synonym">Aiptasia pulchella</name>
    <dbReference type="NCBI Taxonomy" id="2652724"/>
    <lineage>
        <taxon>Eukaryota</taxon>
        <taxon>Metazoa</taxon>
        <taxon>Cnidaria</taxon>
        <taxon>Anthozoa</taxon>
        <taxon>Hexacorallia</taxon>
        <taxon>Actiniaria</taxon>
        <taxon>Aiptasiidae</taxon>
        <taxon>Exaiptasia</taxon>
    </lineage>
</organism>
<dbReference type="InterPro" id="IPR050267">
    <property type="entry name" value="Anti-sigma-factor_SerPK"/>
</dbReference>
<dbReference type="GeneID" id="110244629"/>
<evidence type="ECO:0000313" key="3">
    <source>
        <dbReference type="EnsemblMetazoa" id="XP_020906494.1"/>
    </source>
</evidence>
<reference evidence="3" key="1">
    <citation type="submission" date="2022-11" db="UniProtKB">
        <authorList>
            <consortium name="EnsemblMetazoa"/>
        </authorList>
    </citation>
    <scope>IDENTIFICATION</scope>
</reference>
<evidence type="ECO:0000313" key="4">
    <source>
        <dbReference type="Proteomes" id="UP000887567"/>
    </source>
</evidence>
<dbReference type="Gene3D" id="3.30.565.10">
    <property type="entry name" value="Histidine kinase-like ATPase, C-terminal domain"/>
    <property type="match status" value="1"/>
</dbReference>
<dbReference type="SUPFAM" id="SSF55874">
    <property type="entry name" value="ATPase domain of HSP90 chaperone/DNA topoisomerase II/histidine kinase"/>
    <property type="match status" value="1"/>
</dbReference>
<keyword evidence="1" id="KW-0418">Kinase</keyword>
<dbReference type="AlphaFoldDB" id="A0A913XL05"/>